<keyword evidence="2" id="KW-1185">Reference proteome</keyword>
<accession>A0ACB9EGT5</accession>
<gene>
    <name evidence="1" type="ORF">L6452_05341</name>
</gene>
<evidence type="ECO:0000313" key="2">
    <source>
        <dbReference type="Proteomes" id="UP001055879"/>
    </source>
</evidence>
<proteinExistence type="predicted"/>
<name>A0ACB9EGT5_ARCLA</name>
<reference evidence="1 2" key="2">
    <citation type="journal article" date="2022" name="Mol. Ecol. Resour.">
        <title>The genomes of chicory, endive, great burdock and yacon provide insights into Asteraceae paleo-polyploidization history and plant inulin production.</title>
        <authorList>
            <person name="Fan W."/>
            <person name="Wang S."/>
            <person name="Wang H."/>
            <person name="Wang A."/>
            <person name="Jiang F."/>
            <person name="Liu H."/>
            <person name="Zhao H."/>
            <person name="Xu D."/>
            <person name="Zhang Y."/>
        </authorList>
    </citation>
    <scope>NUCLEOTIDE SEQUENCE [LARGE SCALE GENOMIC DNA]</scope>
    <source>
        <strain evidence="2">cv. Niubang</strain>
    </source>
</reference>
<comment type="caution">
    <text evidence="1">The sequence shown here is derived from an EMBL/GenBank/DDBJ whole genome shotgun (WGS) entry which is preliminary data.</text>
</comment>
<reference evidence="2" key="1">
    <citation type="journal article" date="2022" name="Mol. Ecol. Resour.">
        <title>The genomes of chicory, endive, great burdock and yacon provide insights into Asteraceae palaeo-polyploidization history and plant inulin production.</title>
        <authorList>
            <person name="Fan W."/>
            <person name="Wang S."/>
            <person name="Wang H."/>
            <person name="Wang A."/>
            <person name="Jiang F."/>
            <person name="Liu H."/>
            <person name="Zhao H."/>
            <person name="Xu D."/>
            <person name="Zhang Y."/>
        </authorList>
    </citation>
    <scope>NUCLEOTIDE SEQUENCE [LARGE SCALE GENOMIC DNA]</scope>
    <source>
        <strain evidence="2">cv. Niubang</strain>
    </source>
</reference>
<organism evidence="1 2">
    <name type="scientific">Arctium lappa</name>
    <name type="common">Greater burdock</name>
    <name type="synonym">Lappa major</name>
    <dbReference type="NCBI Taxonomy" id="4217"/>
    <lineage>
        <taxon>Eukaryota</taxon>
        <taxon>Viridiplantae</taxon>
        <taxon>Streptophyta</taxon>
        <taxon>Embryophyta</taxon>
        <taxon>Tracheophyta</taxon>
        <taxon>Spermatophyta</taxon>
        <taxon>Magnoliopsida</taxon>
        <taxon>eudicotyledons</taxon>
        <taxon>Gunneridae</taxon>
        <taxon>Pentapetalae</taxon>
        <taxon>asterids</taxon>
        <taxon>campanulids</taxon>
        <taxon>Asterales</taxon>
        <taxon>Asteraceae</taxon>
        <taxon>Carduoideae</taxon>
        <taxon>Cardueae</taxon>
        <taxon>Arctiinae</taxon>
        <taxon>Arctium</taxon>
    </lineage>
</organism>
<dbReference type="EMBL" id="CM042048">
    <property type="protein sequence ID" value="KAI3757798.1"/>
    <property type="molecule type" value="Genomic_DNA"/>
</dbReference>
<dbReference type="Proteomes" id="UP001055879">
    <property type="component" value="Linkage Group LG02"/>
</dbReference>
<protein>
    <submittedName>
        <fullName evidence="1">Uncharacterized protein</fullName>
    </submittedName>
</protein>
<evidence type="ECO:0000313" key="1">
    <source>
        <dbReference type="EMBL" id="KAI3757798.1"/>
    </source>
</evidence>
<sequence length="160" mass="17880">MQAYGRHRWWGRLEANAKQVELITDLPNAKLSENISKPEIDSFREGVETGGEVYVEIQGFEEVVHALESNNAYISPKFGIGLIISSAIRVHDGMLLATSEALAEQVFGVKKCLRNSGSGSSRCILRSTPEHNTHGEMVFKYEEDHVGVDSIIWDLRIVHD</sequence>